<keyword evidence="4" id="KW-1185">Reference proteome</keyword>
<sequence length="256" mass="28712">MSYFVSDKRLKAQIESASRYERAQCKPSFDSAQAFKWETGDIALLKSAHHFDDTDYHCLVNSAYIPKTALGNPVIILSRKSDDATHAVVISILGIYIQTPFVVPITALGKFNKGNRRLRMTEESRVDLWTHMKHKTAGLNKILNDRRLQQTLSTSRPTQKRKATSTAISYKLDPVKRRKVQPESQTSSSIAFKQTTGNKAVNTNNSRSAVVARTPARPAQAASGRPRRSNFPPTQRNVDITHRSENIPKYGLPSFT</sequence>
<organism evidence="3 4">
    <name type="scientific">Neoarthrinium moseri</name>
    <dbReference type="NCBI Taxonomy" id="1658444"/>
    <lineage>
        <taxon>Eukaryota</taxon>
        <taxon>Fungi</taxon>
        <taxon>Dikarya</taxon>
        <taxon>Ascomycota</taxon>
        <taxon>Pezizomycotina</taxon>
        <taxon>Sordariomycetes</taxon>
        <taxon>Xylariomycetidae</taxon>
        <taxon>Amphisphaeriales</taxon>
        <taxon>Apiosporaceae</taxon>
        <taxon>Neoarthrinium</taxon>
    </lineage>
</organism>
<keyword evidence="2" id="KW-0472">Membrane</keyword>
<keyword evidence="2" id="KW-0812">Transmembrane</keyword>
<dbReference type="EMBL" id="JAFIMR010000010">
    <property type="protein sequence ID" value="KAI1873569.1"/>
    <property type="molecule type" value="Genomic_DNA"/>
</dbReference>
<evidence type="ECO:0000256" key="1">
    <source>
        <dbReference type="SAM" id="MobiDB-lite"/>
    </source>
</evidence>
<gene>
    <name evidence="3" type="ORF">JX265_005191</name>
</gene>
<dbReference type="Proteomes" id="UP000829685">
    <property type="component" value="Unassembled WGS sequence"/>
</dbReference>
<evidence type="ECO:0000313" key="3">
    <source>
        <dbReference type="EMBL" id="KAI1873569.1"/>
    </source>
</evidence>
<keyword evidence="2" id="KW-1133">Transmembrane helix</keyword>
<evidence type="ECO:0000256" key="2">
    <source>
        <dbReference type="SAM" id="Phobius"/>
    </source>
</evidence>
<proteinExistence type="predicted"/>
<accession>A0A9P9WPN1</accession>
<reference evidence="3" key="1">
    <citation type="submission" date="2021-03" db="EMBL/GenBank/DDBJ databases">
        <title>Revisited historic fungal species revealed as producer of novel bioactive compounds through whole genome sequencing and comparative genomics.</title>
        <authorList>
            <person name="Vignolle G.A."/>
            <person name="Hochenegger N."/>
            <person name="Mach R.L."/>
            <person name="Mach-Aigner A.R."/>
            <person name="Javad Rahimi M."/>
            <person name="Salim K.A."/>
            <person name="Chan C.M."/>
            <person name="Lim L.B.L."/>
            <person name="Cai F."/>
            <person name="Druzhinina I.S."/>
            <person name="U'Ren J.M."/>
            <person name="Derntl C."/>
        </authorList>
    </citation>
    <scope>NUCLEOTIDE SEQUENCE</scope>
    <source>
        <strain evidence="3">TUCIM 5799</strain>
    </source>
</reference>
<comment type="caution">
    <text evidence="3">The sequence shown here is derived from an EMBL/GenBank/DDBJ whole genome shotgun (WGS) entry which is preliminary data.</text>
</comment>
<name>A0A9P9WPN1_9PEZI</name>
<dbReference type="AlphaFoldDB" id="A0A9P9WPN1"/>
<feature type="transmembrane region" description="Helical" evidence="2">
    <location>
        <begin position="87"/>
        <end position="109"/>
    </location>
</feature>
<feature type="compositionally biased region" description="Polar residues" evidence="1">
    <location>
        <begin position="182"/>
        <end position="208"/>
    </location>
</feature>
<protein>
    <submittedName>
        <fullName evidence="3">Uncharacterized protein</fullName>
    </submittedName>
</protein>
<feature type="region of interest" description="Disordered" evidence="1">
    <location>
        <begin position="176"/>
        <end position="256"/>
    </location>
</feature>
<evidence type="ECO:0000313" key="4">
    <source>
        <dbReference type="Proteomes" id="UP000829685"/>
    </source>
</evidence>